<sequence>MAERNNDPRVVANFILKTRKHLGLDTTNLELQKILFFCHSNYLLARRERLMSGHFEAWDYGPVHPIVYRAFKGFGGNPIQHEAEGRDPFTKQPVYLDGIADFQQRQIITATVADLSKMNAFQLVELSHKKGGAWASTVSQAKAGGALGMRITDEMIVSCATRTKLVPYDSKARKTNNFSAEDEVRYYVEAPIAGYGSG</sequence>
<comment type="caution">
    <text evidence="2">The sequence shown here is derived from an EMBL/GenBank/DDBJ whole genome shotgun (WGS) entry which is preliminary data.</text>
</comment>
<name>A0ABT0Q0V4_9RHOB</name>
<feature type="domain" description="Antitoxin SocA-like Panacea" evidence="1">
    <location>
        <begin position="31"/>
        <end position="134"/>
    </location>
</feature>
<dbReference type="NCBIfam" id="NF047745">
    <property type="entry name" value="SocA_antitoxin"/>
    <property type="match status" value="1"/>
</dbReference>
<gene>
    <name evidence="2" type="ORF">M3P21_07775</name>
</gene>
<proteinExistence type="predicted"/>
<reference evidence="2" key="1">
    <citation type="submission" date="2022-05" db="EMBL/GenBank/DDBJ databases">
        <authorList>
            <person name="Park J.-S."/>
        </authorList>
    </citation>
    <scope>NUCLEOTIDE SEQUENCE</scope>
    <source>
        <strain evidence="2">2012CJ41-6</strain>
    </source>
</reference>
<dbReference type="InterPro" id="IPR025272">
    <property type="entry name" value="SocA_Panacea"/>
</dbReference>
<dbReference type="Pfam" id="PF13274">
    <property type="entry name" value="SocA_Panacea"/>
    <property type="match status" value="1"/>
</dbReference>
<organism evidence="2 3">
    <name type="scientific">Ruegeria spongiae</name>
    <dbReference type="NCBI Taxonomy" id="2942209"/>
    <lineage>
        <taxon>Bacteria</taxon>
        <taxon>Pseudomonadati</taxon>
        <taxon>Pseudomonadota</taxon>
        <taxon>Alphaproteobacteria</taxon>
        <taxon>Rhodobacterales</taxon>
        <taxon>Roseobacteraceae</taxon>
        <taxon>Ruegeria</taxon>
    </lineage>
</organism>
<dbReference type="RefSeq" id="WP_249708470.1">
    <property type="nucleotide sequence ID" value="NZ_JAMFMB010000007.1"/>
</dbReference>
<evidence type="ECO:0000313" key="2">
    <source>
        <dbReference type="EMBL" id="MCL6283431.1"/>
    </source>
</evidence>
<dbReference type="Proteomes" id="UP001203880">
    <property type="component" value="Unassembled WGS sequence"/>
</dbReference>
<keyword evidence="3" id="KW-1185">Reference proteome</keyword>
<dbReference type="EMBL" id="JAMFMB010000007">
    <property type="protein sequence ID" value="MCL6283431.1"/>
    <property type="molecule type" value="Genomic_DNA"/>
</dbReference>
<accession>A0ABT0Q0V4</accession>
<evidence type="ECO:0000313" key="3">
    <source>
        <dbReference type="Proteomes" id="UP001203880"/>
    </source>
</evidence>
<evidence type="ECO:0000259" key="1">
    <source>
        <dbReference type="Pfam" id="PF13274"/>
    </source>
</evidence>
<protein>
    <submittedName>
        <fullName evidence="2">DUF4065 domain-containing protein</fullName>
    </submittedName>
</protein>